<dbReference type="AlphaFoldDB" id="A0A0A9W167"/>
<organism evidence="1">
    <name type="scientific">Lygus hesperus</name>
    <name type="common">Western plant bug</name>
    <dbReference type="NCBI Taxonomy" id="30085"/>
    <lineage>
        <taxon>Eukaryota</taxon>
        <taxon>Metazoa</taxon>
        <taxon>Ecdysozoa</taxon>
        <taxon>Arthropoda</taxon>
        <taxon>Hexapoda</taxon>
        <taxon>Insecta</taxon>
        <taxon>Pterygota</taxon>
        <taxon>Neoptera</taxon>
        <taxon>Paraneoptera</taxon>
        <taxon>Hemiptera</taxon>
        <taxon>Heteroptera</taxon>
        <taxon>Panheteroptera</taxon>
        <taxon>Cimicomorpha</taxon>
        <taxon>Miridae</taxon>
        <taxon>Mirini</taxon>
        <taxon>Lygus</taxon>
    </lineage>
</organism>
<dbReference type="InterPro" id="IPR043502">
    <property type="entry name" value="DNA/RNA_pol_sf"/>
</dbReference>
<dbReference type="GO" id="GO:0071897">
    <property type="term" value="P:DNA biosynthetic process"/>
    <property type="evidence" value="ECO:0007669"/>
    <property type="project" value="UniProtKB-ARBA"/>
</dbReference>
<dbReference type="SUPFAM" id="SSF56672">
    <property type="entry name" value="DNA/RNA polymerases"/>
    <property type="match status" value="1"/>
</dbReference>
<dbReference type="PANTHER" id="PTHR47331">
    <property type="entry name" value="PHD-TYPE DOMAIN-CONTAINING PROTEIN"/>
    <property type="match status" value="1"/>
</dbReference>
<reference evidence="1" key="1">
    <citation type="journal article" date="2014" name="PLoS ONE">
        <title>Transcriptome-Based Identification of ABC Transporters in the Western Tarnished Plant Bug Lygus hesperus.</title>
        <authorList>
            <person name="Hull J.J."/>
            <person name="Chaney K."/>
            <person name="Geib S.M."/>
            <person name="Fabrick J.A."/>
            <person name="Brent C.S."/>
            <person name="Walsh D."/>
            <person name="Lavine L.C."/>
        </authorList>
    </citation>
    <scope>NUCLEOTIDE SEQUENCE</scope>
</reference>
<protein>
    <submittedName>
        <fullName evidence="1">Tubulin beta-3 chain</fullName>
    </submittedName>
</protein>
<dbReference type="EMBL" id="GBHO01042448">
    <property type="protein sequence ID" value="JAG01156.1"/>
    <property type="molecule type" value="Transcribed_RNA"/>
</dbReference>
<feature type="non-terminal residue" evidence="1">
    <location>
        <position position="1"/>
    </location>
</feature>
<accession>A0A0A9W167</accession>
<feature type="non-terminal residue" evidence="1">
    <location>
        <position position="249"/>
    </location>
</feature>
<name>A0A0A9W167_LYGHE</name>
<sequence>PLEAAPTVLHSLLAPTSSDSPLQSLDQAIRAFWEQEEVGVPRQFSDEDIECERHFKETISRDKSGRYIARLPFVNNIPPTLGTTRSRALQRLFRLERQFDQNPQYRDLYVACLRDYVDQGHMVKAEKPVDYLLTHHGVVKGSQDSMKVRVVFNPSEKDPLGVSLNSCLLVGPKMQGDIGELVTRFRTHKVAVKCDVRQMYRAIGLHPDDQKYLHFLWRFSPSDPVIEWQLTTITFGVSSSPFTAQSTIA</sequence>
<dbReference type="PANTHER" id="PTHR47331:SF5">
    <property type="entry name" value="RIBONUCLEASE H"/>
    <property type="match status" value="1"/>
</dbReference>
<gene>
    <name evidence="1" type="primary">betaTub60D</name>
    <name evidence="1" type="ORF">CM83_20195</name>
</gene>
<proteinExistence type="predicted"/>
<reference evidence="1" key="2">
    <citation type="submission" date="2014-07" db="EMBL/GenBank/DDBJ databases">
        <authorList>
            <person name="Hull J."/>
        </authorList>
    </citation>
    <scope>NUCLEOTIDE SEQUENCE</scope>
</reference>
<evidence type="ECO:0000313" key="1">
    <source>
        <dbReference type="EMBL" id="JAG01156.1"/>
    </source>
</evidence>